<accession>A0ABV3W205</accession>
<protein>
    <submittedName>
        <fullName evidence="4">Ankyrin repeat domain-containing protein</fullName>
    </submittedName>
</protein>
<dbReference type="PANTHER" id="PTHR24171">
    <property type="entry name" value="ANKYRIN REPEAT DOMAIN-CONTAINING PROTEIN 39-RELATED"/>
    <property type="match status" value="1"/>
</dbReference>
<dbReference type="InterPro" id="IPR036770">
    <property type="entry name" value="Ankyrin_rpt-contain_sf"/>
</dbReference>
<keyword evidence="1" id="KW-0677">Repeat</keyword>
<dbReference type="SUPFAM" id="SSF48403">
    <property type="entry name" value="Ankyrin repeat"/>
    <property type="match status" value="1"/>
</dbReference>
<dbReference type="InterPro" id="IPR002110">
    <property type="entry name" value="Ankyrin_rpt"/>
</dbReference>
<gene>
    <name evidence="4" type="ORF">AB1300_18300</name>
</gene>
<reference evidence="4 5" key="1">
    <citation type="submission" date="2024-07" db="EMBL/GenBank/DDBJ databases">
        <title>Characterization of a bacterium isolated from hydrolysated instant sea cucumber by whole-genome sequencing and metabolomics.</title>
        <authorList>
            <person name="Luo X."/>
            <person name="Zhang Z."/>
            <person name="Zheng Z."/>
            <person name="Zhang W."/>
            <person name="Ming T."/>
            <person name="Jiao L."/>
            <person name="Su X."/>
            <person name="Kong F."/>
            <person name="Xu J."/>
        </authorList>
    </citation>
    <scope>NUCLEOTIDE SEQUENCE [LARGE SCALE GENOMIC DNA]</scope>
    <source>
        <strain evidence="4 5">XL-2024</strain>
    </source>
</reference>
<dbReference type="SMART" id="SM00248">
    <property type="entry name" value="ANK"/>
    <property type="match status" value="4"/>
</dbReference>
<name>A0ABV3W205_9BACI</name>
<dbReference type="RefSeq" id="WP_368637632.1">
    <property type="nucleotide sequence ID" value="NZ_JBFRHK010000013.1"/>
</dbReference>
<dbReference type="Pfam" id="PF12796">
    <property type="entry name" value="Ank_2"/>
    <property type="match status" value="1"/>
</dbReference>
<dbReference type="EMBL" id="JBFRHK010000013">
    <property type="protein sequence ID" value="MEX3747068.1"/>
    <property type="molecule type" value="Genomic_DNA"/>
</dbReference>
<evidence type="ECO:0000256" key="2">
    <source>
        <dbReference type="ARBA" id="ARBA00023043"/>
    </source>
</evidence>
<evidence type="ECO:0000313" key="5">
    <source>
        <dbReference type="Proteomes" id="UP001558534"/>
    </source>
</evidence>
<dbReference type="PROSITE" id="PS50088">
    <property type="entry name" value="ANK_REPEAT"/>
    <property type="match status" value="2"/>
</dbReference>
<feature type="repeat" description="ANK" evidence="3">
    <location>
        <begin position="293"/>
        <end position="325"/>
    </location>
</feature>
<dbReference type="PROSITE" id="PS50297">
    <property type="entry name" value="ANK_REP_REGION"/>
    <property type="match status" value="1"/>
</dbReference>
<dbReference type="Proteomes" id="UP001558534">
    <property type="component" value="Unassembled WGS sequence"/>
</dbReference>
<keyword evidence="5" id="KW-1185">Reference proteome</keyword>
<evidence type="ECO:0000256" key="3">
    <source>
        <dbReference type="PROSITE-ProRule" id="PRU00023"/>
    </source>
</evidence>
<organism evidence="4 5">
    <name type="scientific">Lysinibacillus xylanilyticus</name>
    <dbReference type="NCBI Taxonomy" id="582475"/>
    <lineage>
        <taxon>Bacteria</taxon>
        <taxon>Bacillati</taxon>
        <taxon>Bacillota</taxon>
        <taxon>Bacilli</taxon>
        <taxon>Bacillales</taxon>
        <taxon>Bacillaceae</taxon>
        <taxon>Lysinibacillus</taxon>
    </lineage>
</organism>
<dbReference type="Gene3D" id="1.25.40.20">
    <property type="entry name" value="Ankyrin repeat-containing domain"/>
    <property type="match status" value="2"/>
</dbReference>
<sequence>MKNLEDLINAIINESILRGRTYTYLILGTKNLFTSGYFTIVNNEASYDGDITIALFNKYVSEIKTFMQGQGILCIKVDAGTLAEHCLVKDMNPELLDMDVFELLNYQRYGLEPMEGERKEVLQKSLRAEKIKITLVFACYMNDLDRIRELVIRAKKSDLDKILESRGTPLQFCSMHNNVEAFRLLAERGANVGKRALAQTPLEIAYKYSSDIVNYIHSEYPDIYEKEVKKKGFGIALHCQDIVLLEDILKLGCDMDKERKPFPPLHNFADTNNVIGIKFLLDRGANIECRNQYKQTALHRAIKARNTATVEMLLKYGADIYAKDHEGKTALDLAETCENKDILHFMGK</sequence>
<dbReference type="Pfam" id="PF13857">
    <property type="entry name" value="Ank_5"/>
    <property type="match status" value="1"/>
</dbReference>
<proteinExistence type="predicted"/>
<evidence type="ECO:0000256" key="1">
    <source>
        <dbReference type="ARBA" id="ARBA00022737"/>
    </source>
</evidence>
<feature type="repeat" description="ANK" evidence="3">
    <location>
        <begin position="260"/>
        <end position="292"/>
    </location>
</feature>
<evidence type="ECO:0000313" key="4">
    <source>
        <dbReference type="EMBL" id="MEX3747068.1"/>
    </source>
</evidence>
<comment type="caution">
    <text evidence="4">The sequence shown here is derived from an EMBL/GenBank/DDBJ whole genome shotgun (WGS) entry which is preliminary data.</text>
</comment>
<keyword evidence="2 3" id="KW-0040">ANK repeat</keyword>